<feature type="transmembrane region" description="Helical" evidence="7">
    <location>
        <begin position="183"/>
        <end position="209"/>
    </location>
</feature>
<keyword evidence="10" id="KW-1185">Reference proteome</keyword>
<evidence type="ECO:0000256" key="1">
    <source>
        <dbReference type="ARBA" id="ARBA00004141"/>
    </source>
</evidence>
<dbReference type="InterPro" id="IPR049326">
    <property type="entry name" value="Rhodopsin_dom_fungi"/>
</dbReference>
<comment type="subcellular location">
    <subcellularLocation>
        <location evidence="1">Membrane</location>
        <topology evidence="1">Multi-pass membrane protein</topology>
    </subcellularLocation>
</comment>
<proteinExistence type="inferred from homology"/>
<dbReference type="PANTHER" id="PTHR33048">
    <property type="entry name" value="PTH11-LIKE INTEGRAL MEMBRANE PROTEIN (AFU_ORTHOLOGUE AFUA_5G11245)"/>
    <property type="match status" value="1"/>
</dbReference>
<accession>A0AAN7AHL4</accession>
<evidence type="ECO:0000256" key="4">
    <source>
        <dbReference type="ARBA" id="ARBA00023136"/>
    </source>
</evidence>
<dbReference type="GO" id="GO:0016020">
    <property type="term" value="C:membrane"/>
    <property type="evidence" value="ECO:0007669"/>
    <property type="project" value="UniProtKB-SubCell"/>
</dbReference>
<dbReference type="Proteomes" id="UP001302126">
    <property type="component" value="Unassembled WGS sequence"/>
</dbReference>
<feature type="region of interest" description="Disordered" evidence="6">
    <location>
        <begin position="446"/>
        <end position="475"/>
    </location>
</feature>
<evidence type="ECO:0000256" key="6">
    <source>
        <dbReference type="SAM" id="MobiDB-lite"/>
    </source>
</evidence>
<keyword evidence="4 7" id="KW-0472">Membrane</keyword>
<dbReference type="EMBL" id="MU864427">
    <property type="protein sequence ID" value="KAK4186277.1"/>
    <property type="molecule type" value="Genomic_DNA"/>
</dbReference>
<feature type="transmembrane region" description="Helical" evidence="7">
    <location>
        <begin position="20"/>
        <end position="42"/>
    </location>
</feature>
<evidence type="ECO:0000313" key="10">
    <source>
        <dbReference type="Proteomes" id="UP001302126"/>
    </source>
</evidence>
<keyword evidence="3 7" id="KW-1133">Transmembrane helix</keyword>
<dbReference type="AlphaFoldDB" id="A0AAN7AHL4"/>
<dbReference type="PANTHER" id="PTHR33048:SF19">
    <property type="entry name" value="MEMBRANE PROTEIN PTH11-LIKE, PUTATIVE (AFU_ORTHOLOGUE AFUA_1G14080)-RELATED"/>
    <property type="match status" value="1"/>
</dbReference>
<feature type="domain" description="Rhodopsin" evidence="8">
    <location>
        <begin position="36"/>
        <end position="268"/>
    </location>
</feature>
<comment type="similarity">
    <text evidence="5">Belongs to the SAT4 family.</text>
</comment>
<dbReference type="PROSITE" id="PS51257">
    <property type="entry name" value="PROKAR_LIPOPROTEIN"/>
    <property type="match status" value="1"/>
</dbReference>
<evidence type="ECO:0000313" key="9">
    <source>
        <dbReference type="EMBL" id="KAK4186277.1"/>
    </source>
</evidence>
<dbReference type="Pfam" id="PF20684">
    <property type="entry name" value="Fung_rhodopsin"/>
    <property type="match status" value="1"/>
</dbReference>
<protein>
    <recommendedName>
        <fullName evidence="8">Rhodopsin domain-containing protein</fullName>
    </recommendedName>
</protein>
<name>A0AAN7AHL4_9PEZI</name>
<reference evidence="9" key="1">
    <citation type="journal article" date="2023" name="Mol. Phylogenet. Evol.">
        <title>Genome-scale phylogeny and comparative genomics of the fungal order Sordariales.</title>
        <authorList>
            <person name="Hensen N."/>
            <person name="Bonometti L."/>
            <person name="Westerberg I."/>
            <person name="Brannstrom I.O."/>
            <person name="Guillou S."/>
            <person name="Cros-Aarteil S."/>
            <person name="Calhoun S."/>
            <person name="Haridas S."/>
            <person name="Kuo A."/>
            <person name="Mondo S."/>
            <person name="Pangilinan J."/>
            <person name="Riley R."/>
            <person name="LaButti K."/>
            <person name="Andreopoulos B."/>
            <person name="Lipzen A."/>
            <person name="Chen C."/>
            <person name="Yan M."/>
            <person name="Daum C."/>
            <person name="Ng V."/>
            <person name="Clum A."/>
            <person name="Steindorff A."/>
            <person name="Ohm R.A."/>
            <person name="Martin F."/>
            <person name="Silar P."/>
            <person name="Natvig D.O."/>
            <person name="Lalanne C."/>
            <person name="Gautier V."/>
            <person name="Ament-Velasquez S.L."/>
            <person name="Kruys A."/>
            <person name="Hutchinson M.I."/>
            <person name="Powell A.J."/>
            <person name="Barry K."/>
            <person name="Miller A.N."/>
            <person name="Grigoriev I.V."/>
            <person name="Debuchy R."/>
            <person name="Gladieux P."/>
            <person name="Hiltunen Thoren M."/>
            <person name="Johannesson H."/>
        </authorList>
    </citation>
    <scope>NUCLEOTIDE SEQUENCE</scope>
    <source>
        <strain evidence="9">PSN309</strain>
    </source>
</reference>
<feature type="transmembrane region" description="Helical" evidence="7">
    <location>
        <begin position="54"/>
        <end position="76"/>
    </location>
</feature>
<feature type="transmembrane region" description="Helical" evidence="7">
    <location>
        <begin position="255"/>
        <end position="276"/>
    </location>
</feature>
<evidence type="ECO:0000259" key="8">
    <source>
        <dbReference type="Pfam" id="PF20684"/>
    </source>
</evidence>
<feature type="compositionally biased region" description="Basic and acidic residues" evidence="6">
    <location>
        <begin position="459"/>
        <end position="475"/>
    </location>
</feature>
<reference evidence="9" key="2">
    <citation type="submission" date="2023-05" db="EMBL/GenBank/DDBJ databases">
        <authorList>
            <consortium name="Lawrence Berkeley National Laboratory"/>
            <person name="Steindorff A."/>
            <person name="Hensen N."/>
            <person name="Bonometti L."/>
            <person name="Westerberg I."/>
            <person name="Brannstrom I.O."/>
            <person name="Guillou S."/>
            <person name="Cros-Aarteil S."/>
            <person name="Calhoun S."/>
            <person name="Haridas S."/>
            <person name="Kuo A."/>
            <person name="Mondo S."/>
            <person name="Pangilinan J."/>
            <person name="Riley R."/>
            <person name="Labutti K."/>
            <person name="Andreopoulos B."/>
            <person name="Lipzen A."/>
            <person name="Chen C."/>
            <person name="Yanf M."/>
            <person name="Daum C."/>
            <person name="Ng V."/>
            <person name="Clum A."/>
            <person name="Ohm R."/>
            <person name="Martin F."/>
            <person name="Silar P."/>
            <person name="Natvig D."/>
            <person name="Lalanne C."/>
            <person name="Gautier V."/>
            <person name="Ament-Velasquez S.L."/>
            <person name="Kruys A."/>
            <person name="Hutchinson M.I."/>
            <person name="Powell A.J."/>
            <person name="Barry K."/>
            <person name="Miller A.N."/>
            <person name="Grigoriev I.V."/>
            <person name="Debuchy R."/>
            <person name="Gladieux P."/>
            <person name="Thoren M.H."/>
            <person name="Johannesson H."/>
        </authorList>
    </citation>
    <scope>NUCLEOTIDE SEQUENCE</scope>
    <source>
        <strain evidence="9">PSN309</strain>
    </source>
</reference>
<sequence length="475" mass="52522">MKLYSDAPAARPFSEDKPTLLISWWITFFCACIILLRLLGRFVRVERLFREDKVAAWVFIPLFLRMAFVHPILVFGTNNVLVEELSLSDEEIRRRALGSVFVLVSRIIYPAILWLLKLVTLEFFDRLIGGAGARRYTCLLRILRFTLLGTFVAVIISNLAECMPFSNYWQVTPDPGPRCRQGYAYLITVTVCNVLTDLVLVVFPVPIVIQSRLSTGHKTLLVSLFCLHIFTAVVAICRVPKILNDAGAQATRTSWASVEILMATFAANALTIGTFVRDKGVKKKKFRYEPQAASLSRSDPRTTTKKKVAWGEEEEDTEGEMGFPKEGKELVVVGASVGRSPPATPTQERGAGSKETLSRGGGGSDRDGDLGISHRTASMDSLIPRSRSIVSGATPALPNAGNVIKTTTIQVTVTSAPTHRDEHYHHQRQLSKGLRLTPVDGAVTATARGRTRGSSILLRDMRNLPDRDVEEAAQR</sequence>
<evidence type="ECO:0000256" key="5">
    <source>
        <dbReference type="ARBA" id="ARBA00038359"/>
    </source>
</evidence>
<dbReference type="InterPro" id="IPR052337">
    <property type="entry name" value="SAT4-like"/>
</dbReference>
<comment type="caution">
    <text evidence="9">The sequence shown here is derived from an EMBL/GenBank/DDBJ whole genome shotgun (WGS) entry which is preliminary data.</text>
</comment>
<evidence type="ECO:0000256" key="7">
    <source>
        <dbReference type="SAM" id="Phobius"/>
    </source>
</evidence>
<evidence type="ECO:0000256" key="2">
    <source>
        <dbReference type="ARBA" id="ARBA00022692"/>
    </source>
</evidence>
<feature type="transmembrane region" description="Helical" evidence="7">
    <location>
        <begin position="142"/>
        <end position="160"/>
    </location>
</feature>
<feature type="transmembrane region" description="Helical" evidence="7">
    <location>
        <begin position="221"/>
        <end position="243"/>
    </location>
</feature>
<keyword evidence="2 7" id="KW-0812">Transmembrane</keyword>
<gene>
    <name evidence="9" type="ORF">QBC35DRAFT_453407</name>
</gene>
<feature type="region of interest" description="Disordered" evidence="6">
    <location>
        <begin position="292"/>
        <end position="379"/>
    </location>
</feature>
<evidence type="ECO:0000256" key="3">
    <source>
        <dbReference type="ARBA" id="ARBA00022989"/>
    </source>
</evidence>
<feature type="transmembrane region" description="Helical" evidence="7">
    <location>
        <begin position="96"/>
        <end position="116"/>
    </location>
</feature>
<organism evidence="9 10">
    <name type="scientific">Podospora australis</name>
    <dbReference type="NCBI Taxonomy" id="1536484"/>
    <lineage>
        <taxon>Eukaryota</taxon>
        <taxon>Fungi</taxon>
        <taxon>Dikarya</taxon>
        <taxon>Ascomycota</taxon>
        <taxon>Pezizomycotina</taxon>
        <taxon>Sordariomycetes</taxon>
        <taxon>Sordariomycetidae</taxon>
        <taxon>Sordariales</taxon>
        <taxon>Podosporaceae</taxon>
        <taxon>Podospora</taxon>
    </lineage>
</organism>